<protein>
    <recommendedName>
        <fullName evidence="3">DUF8094 domain-containing protein</fullName>
    </recommendedName>
</protein>
<keyword evidence="2" id="KW-1133">Transmembrane helix</keyword>
<dbReference type="InterPro" id="IPR058407">
    <property type="entry name" value="DUF8094"/>
</dbReference>
<evidence type="ECO:0000313" key="4">
    <source>
        <dbReference type="EMBL" id="MBB5617314.1"/>
    </source>
</evidence>
<accession>A0A840X7Y5</accession>
<feature type="domain" description="DUF8094" evidence="3">
    <location>
        <begin position="313"/>
        <end position="620"/>
    </location>
</feature>
<evidence type="ECO:0000256" key="1">
    <source>
        <dbReference type="SAM" id="MobiDB-lite"/>
    </source>
</evidence>
<feature type="transmembrane region" description="Helical" evidence="2">
    <location>
        <begin position="206"/>
        <end position="227"/>
    </location>
</feature>
<dbReference type="OrthoDB" id="3265533at2"/>
<name>A0A840X7Y5_9MICO</name>
<comment type="caution">
    <text evidence="4">The sequence shown here is derived from an EMBL/GenBank/DDBJ whole genome shotgun (WGS) entry which is preliminary data.</text>
</comment>
<evidence type="ECO:0000313" key="5">
    <source>
        <dbReference type="Proteomes" id="UP000552883"/>
    </source>
</evidence>
<feature type="compositionally biased region" description="Low complexity" evidence="1">
    <location>
        <begin position="87"/>
        <end position="97"/>
    </location>
</feature>
<organism evidence="4 5">
    <name type="scientific">Microcella frigidaquae</name>
    <dbReference type="NCBI Taxonomy" id="424758"/>
    <lineage>
        <taxon>Bacteria</taxon>
        <taxon>Bacillati</taxon>
        <taxon>Actinomycetota</taxon>
        <taxon>Actinomycetes</taxon>
        <taxon>Micrococcales</taxon>
        <taxon>Microbacteriaceae</taxon>
        <taxon>Microcella</taxon>
    </lineage>
</organism>
<keyword evidence="2" id="KW-0472">Membrane</keyword>
<gene>
    <name evidence="4" type="ORF">BJ959_000810</name>
</gene>
<dbReference type="Proteomes" id="UP000552883">
    <property type="component" value="Unassembled WGS sequence"/>
</dbReference>
<evidence type="ECO:0000256" key="2">
    <source>
        <dbReference type="SAM" id="Phobius"/>
    </source>
</evidence>
<feature type="transmembrane region" description="Helical" evidence="2">
    <location>
        <begin position="273"/>
        <end position="297"/>
    </location>
</feature>
<dbReference type="EMBL" id="JACHBS010000001">
    <property type="protein sequence ID" value="MBB5617314.1"/>
    <property type="molecule type" value="Genomic_DNA"/>
</dbReference>
<dbReference type="RefSeq" id="WP_153981612.1">
    <property type="nucleotide sequence ID" value="NZ_BAAANZ010000010.1"/>
</dbReference>
<keyword evidence="5" id="KW-1185">Reference proteome</keyword>
<feature type="region of interest" description="Disordered" evidence="1">
    <location>
        <begin position="69"/>
        <end position="97"/>
    </location>
</feature>
<reference evidence="4 5" key="1">
    <citation type="submission" date="2020-08" db="EMBL/GenBank/DDBJ databases">
        <title>Sequencing the genomes of 1000 actinobacteria strains.</title>
        <authorList>
            <person name="Klenk H.-P."/>
        </authorList>
    </citation>
    <scope>NUCLEOTIDE SEQUENCE [LARGE SCALE GENOMIC DNA]</scope>
    <source>
        <strain evidence="4 5">DSM 23889</strain>
    </source>
</reference>
<keyword evidence="2" id="KW-0812">Transmembrane</keyword>
<dbReference type="AlphaFoldDB" id="A0A840X7Y5"/>
<evidence type="ECO:0000259" key="3">
    <source>
        <dbReference type="Pfam" id="PF26366"/>
    </source>
</evidence>
<dbReference type="Pfam" id="PF26366">
    <property type="entry name" value="DUF8094"/>
    <property type="match status" value="1"/>
</dbReference>
<sequence>MRFIAAIVFFVVAVVGVGLGVAQRTVWAPPDRVTADLVIESPAPVTIITGEALNAYEGRQTFAVQGGVTAAPLPEPEPSETPVLGESPAPSADPDAPMETTAISAAYGRSSDVMAWVGDAAHNLVTWDAENGVFVTETIAGTETTVPEPFGGDLWYGDFQGEGTLGFTVNVPDDVAVLIVSDGTLPAPQAFSITWPLDSSTPFSTVLILIGVGALVIGLLLLLWALIHMRRQRGPRRKSPKMPKVPKPSRYRPISARPLLGRRPKGRRAAGRIALVPTLLIGGLLLTACTGGSAVIVSSPTPVPTDVVETPETAVTENQLSRIITRVGQTVAQADGELSSAIAETRLAGPALALRTASYTVKDDESDYPLLPEFPTESVVLALPERLPAEGDTWPRRVFAIVRAPATVDDEGVETQAPPLAMVLVQEDPRSQYKVHYAVTVTLPEDAPRPEVAPAELGAPLLPPNTPLLAVTPEAVAAAYSDVLLNGDESESYPLFQTEGDPLLAQIGAAAKAERQADLPDSARLSFSNAIGEAEIFSFVTTDGGALVMAYLLESETVRPTEAGAAVNAPDSVAALAGRSQSTTGIRATYGIQVLFSVPAVGIEGPVVMLGYTQGLIAAREVD</sequence>
<proteinExistence type="predicted"/>